<dbReference type="InterPro" id="IPR051257">
    <property type="entry name" value="Diverse_CBS-Domain"/>
</dbReference>
<sequence length="213" mass="23293">MTMTMMTMMTMMMTNSRYYGRRIVASLVRTATAPTLPTATATATLPTSRPLATVAESATATDGWQRSKTMEVLFSVQDDEPVQNAVQMLATYDIGCLVTTSSNGAITGVVSERDIVKKVAVLDRSVQEVRVKEIMTTAPNLITATTDDSVRECLHKMTESDIRHLPILDETGTRAVGMLSIKDCVQALLEEQDMTIEMLQNLSVGKTGFFVVD</sequence>
<feature type="domain" description="CBS" evidence="3">
    <location>
        <begin position="135"/>
        <end position="194"/>
    </location>
</feature>
<dbReference type="PROSITE" id="PS51371">
    <property type="entry name" value="CBS"/>
    <property type="match status" value="2"/>
</dbReference>
<dbReference type="Pfam" id="PF00571">
    <property type="entry name" value="CBS"/>
    <property type="match status" value="2"/>
</dbReference>
<dbReference type="InterPro" id="IPR000644">
    <property type="entry name" value="CBS_dom"/>
</dbReference>
<dbReference type="PANTHER" id="PTHR43080:SF2">
    <property type="entry name" value="CBS DOMAIN-CONTAINING PROTEIN"/>
    <property type="match status" value="1"/>
</dbReference>
<evidence type="ECO:0000313" key="4">
    <source>
        <dbReference type="EMBL" id="CAD8935513.1"/>
    </source>
</evidence>
<dbReference type="InterPro" id="IPR044725">
    <property type="entry name" value="CBSX3_CBS_dom"/>
</dbReference>
<dbReference type="Gene3D" id="3.10.580.10">
    <property type="entry name" value="CBS-domain"/>
    <property type="match status" value="1"/>
</dbReference>
<gene>
    <name evidence="4" type="ORF">CTEN0397_LOCUS6547</name>
</gene>
<accession>A0A7S1GL08</accession>
<feature type="domain" description="CBS" evidence="3">
    <location>
        <begin position="69"/>
        <end position="128"/>
    </location>
</feature>
<dbReference type="CDD" id="cd04623">
    <property type="entry name" value="CBS_pair_bac_euk"/>
    <property type="match status" value="1"/>
</dbReference>
<evidence type="ECO:0000256" key="1">
    <source>
        <dbReference type="ARBA" id="ARBA00023122"/>
    </source>
</evidence>
<evidence type="ECO:0000256" key="2">
    <source>
        <dbReference type="PROSITE-ProRule" id="PRU00703"/>
    </source>
</evidence>
<dbReference type="PANTHER" id="PTHR43080">
    <property type="entry name" value="CBS DOMAIN-CONTAINING PROTEIN CBSX3, MITOCHONDRIAL"/>
    <property type="match status" value="1"/>
</dbReference>
<evidence type="ECO:0000259" key="3">
    <source>
        <dbReference type="PROSITE" id="PS51371"/>
    </source>
</evidence>
<dbReference type="EMBL" id="HBFW01010123">
    <property type="protein sequence ID" value="CAD8935513.1"/>
    <property type="molecule type" value="Transcribed_RNA"/>
</dbReference>
<keyword evidence="1 2" id="KW-0129">CBS domain</keyword>
<reference evidence="4" key="1">
    <citation type="submission" date="2021-01" db="EMBL/GenBank/DDBJ databases">
        <authorList>
            <person name="Corre E."/>
            <person name="Pelletier E."/>
            <person name="Niang G."/>
            <person name="Scheremetjew M."/>
            <person name="Finn R."/>
            <person name="Kale V."/>
            <person name="Holt S."/>
            <person name="Cochrane G."/>
            <person name="Meng A."/>
            <person name="Brown T."/>
            <person name="Cohen L."/>
        </authorList>
    </citation>
    <scope>NUCLEOTIDE SEQUENCE</scope>
    <source>
        <strain evidence="4">ECT3854</strain>
    </source>
</reference>
<dbReference type="AlphaFoldDB" id="A0A7S1GL08"/>
<organism evidence="4">
    <name type="scientific">Cyclophora tenuis</name>
    <name type="common">Marine diatom</name>
    <dbReference type="NCBI Taxonomy" id="216820"/>
    <lineage>
        <taxon>Eukaryota</taxon>
        <taxon>Sar</taxon>
        <taxon>Stramenopiles</taxon>
        <taxon>Ochrophyta</taxon>
        <taxon>Bacillariophyta</taxon>
        <taxon>Fragilariophyceae</taxon>
        <taxon>Fragilariophycidae</taxon>
        <taxon>Cyclophorales</taxon>
        <taxon>Cyclophoraceae</taxon>
        <taxon>Cyclophora</taxon>
    </lineage>
</organism>
<dbReference type="InterPro" id="IPR046342">
    <property type="entry name" value="CBS_dom_sf"/>
</dbReference>
<name>A0A7S1GL08_CYCTE</name>
<protein>
    <recommendedName>
        <fullName evidence="3">CBS domain-containing protein</fullName>
    </recommendedName>
</protein>
<dbReference type="SUPFAM" id="SSF54631">
    <property type="entry name" value="CBS-domain pair"/>
    <property type="match status" value="1"/>
</dbReference>
<proteinExistence type="predicted"/>
<dbReference type="SMART" id="SM00116">
    <property type="entry name" value="CBS"/>
    <property type="match status" value="2"/>
</dbReference>